<evidence type="ECO:0000256" key="1">
    <source>
        <dbReference type="ARBA" id="ARBA00004651"/>
    </source>
</evidence>
<evidence type="ECO:0000256" key="12">
    <source>
        <dbReference type="HAMAP-Rule" id="MF_01811"/>
    </source>
</evidence>
<organism evidence="15 16">
    <name type="scientific">Facklamia miroungae</name>
    <dbReference type="NCBI Taxonomy" id="120956"/>
    <lineage>
        <taxon>Bacteria</taxon>
        <taxon>Bacillati</taxon>
        <taxon>Bacillota</taxon>
        <taxon>Bacilli</taxon>
        <taxon>Lactobacillales</taxon>
        <taxon>Aerococcaceae</taxon>
        <taxon>Facklamia</taxon>
    </lineage>
</organism>
<dbReference type="PRINTS" id="PR00701">
    <property type="entry name" value="60KDINNERMP"/>
</dbReference>
<keyword evidence="10 12" id="KW-0143">Chaperone</keyword>
<reference evidence="15 16" key="1">
    <citation type="submission" date="2016-10" db="EMBL/GenBank/DDBJ databases">
        <authorList>
            <person name="de Groot N.N."/>
        </authorList>
    </citation>
    <scope>NUCLEOTIDE SEQUENCE [LARGE SCALE GENOMIC DNA]</scope>
    <source>
        <strain evidence="15 16">ATCC BAA-466</strain>
    </source>
</reference>
<dbReference type="GO" id="GO:0051205">
    <property type="term" value="P:protein insertion into membrane"/>
    <property type="evidence" value="ECO:0007669"/>
    <property type="project" value="TreeGrafter"/>
</dbReference>
<evidence type="ECO:0000256" key="3">
    <source>
        <dbReference type="ARBA" id="ARBA00022475"/>
    </source>
</evidence>
<feature type="transmembrane region" description="Helical" evidence="12">
    <location>
        <begin position="228"/>
        <end position="248"/>
    </location>
</feature>
<keyword evidence="7 12" id="KW-1133">Transmembrane helix</keyword>
<evidence type="ECO:0000256" key="11">
    <source>
        <dbReference type="ARBA" id="ARBA00023288"/>
    </source>
</evidence>
<comment type="subcellular location">
    <subcellularLocation>
        <location evidence="1 12">Cell membrane</location>
        <topology evidence="1 12">Multi-pass membrane protein</topology>
    </subcellularLocation>
</comment>
<keyword evidence="6 12" id="KW-0653">Protein transport</keyword>
<keyword evidence="4 12" id="KW-0812">Transmembrane</keyword>
<dbReference type="Proteomes" id="UP000199708">
    <property type="component" value="Unassembled WGS sequence"/>
</dbReference>
<dbReference type="AlphaFoldDB" id="A0A1G7SZL3"/>
<evidence type="ECO:0000256" key="13">
    <source>
        <dbReference type="SAM" id="Coils"/>
    </source>
</evidence>
<evidence type="ECO:0000256" key="10">
    <source>
        <dbReference type="ARBA" id="ARBA00023186"/>
    </source>
</evidence>
<dbReference type="PANTHER" id="PTHR12428">
    <property type="entry name" value="OXA1"/>
    <property type="match status" value="1"/>
</dbReference>
<evidence type="ECO:0000256" key="4">
    <source>
        <dbReference type="ARBA" id="ARBA00022692"/>
    </source>
</evidence>
<evidence type="ECO:0000313" key="15">
    <source>
        <dbReference type="EMBL" id="SDG27839.1"/>
    </source>
</evidence>
<accession>A0A1G7SZL3</accession>
<feature type="transmembrane region" description="Helical" evidence="12">
    <location>
        <begin position="63"/>
        <end position="83"/>
    </location>
</feature>
<evidence type="ECO:0000256" key="2">
    <source>
        <dbReference type="ARBA" id="ARBA00022448"/>
    </source>
</evidence>
<feature type="transmembrane region" description="Helical" evidence="12">
    <location>
        <begin position="133"/>
        <end position="154"/>
    </location>
</feature>
<dbReference type="Pfam" id="PF02096">
    <property type="entry name" value="60KD_IMP"/>
    <property type="match status" value="1"/>
</dbReference>
<keyword evidence="8 12" id="KW-0472">Membrane</keyword>
<dbReference type="InterPro" id="IPR001708">
    <property type="entry name" value="YidC/ALB3/OXA1/COX18"/>
</dbReference>
<keyword evidence="9" id="KW-0564">Palmitate</keyword>
<dbReference type="GO" id="GO:0005886">
    <property type="term" value="C:plasma membrane"/>
    <property type="evidence" value="ECO:0007669"/>
    <property type="project" value="UniProtKB-SubCell"/>
</dbReference>
<feature type="coiled-coil region" evidence="13">
    <location>
        <begin position="251"/>
        <end position="278"/>
    </location>
</feature>
<evidence type="ECO:0000256" key="8">
    <source>
        <dbReference type="ARBA" id="ARBA00023136"/>
    </source>
</evidence>
<dbReference type="HAMAP" id="MF_01811">
    <property type="entry name" value="YidC_type2"/>
    <property type="match status" value="1"/>
</dbReference>
<dbReference type="GO" id="GO:0015031">
    <property type="term" value="P:protein transport"/>
    <property type="evidence" value="ECO:0007669"/>
    <property type="project" value="UniProtKB-KW"/>
</dbReference>
<feature type="transmembrane region" description="Helical" evidence="12">
    <location>
        <begin position="204"/>
        <end position="222"/>
    </location>
</feature>
<feature type="transmembrane region" description="Helical" evidence="12">
    <location>
        <begin position="174"/>
        <end position="192"/>
    </location>
</feature>
<proteinExistence type="inferred from homology"/>
<dbReference type="GO" id="GO:0032977">
    <property type="term" value="F:membrane insertase activity"/>
    <property type="evidence" value="ECO:0007669"/>
    <property type="project" value="InterPro"/>
</dbReference>
<dbReference type="InterPro" id="IPR023060">
    <property type="entry name" value="YidC/YidC1/YidC2_Firmicutes"/>
</dbReference>
<dbReference type="STRING" id="120956.SAMN05421791_104204"/>
<dbReference type="EMBL" id="FNCK01000004">
    <property type="protein sequence ID" value="SDG27839.1"/>
    <property type="molecule type" value="Genomic_DNA"/>
</dbReference>
<evidence type="ECO:0000256" key="7">
    <source>
        <dbReference type="ARBA" id="ARBA00022989"/>
    </source>
</evidence>
<keyword evidence="16" id="KW-1185">Reference proteome</keyword>
<evidence type="ECO:0000256" key="9">
    <source>
        <dbReference type="ARBA" id="ARBA00023139"/>
    </source>
</evidence>
<keyword evidence="13" id="KW-0175">Coiled coil</keyword>
<comment type="similarity">
    <text evidence="12">Belongs to the OXA1/ALB3/YidC family. Type 2 subfamily.</text>
</comment>
<dbReference type="RefSeq" id="WP_090289872.1">
    <property type="nucleotide sequence ID" value="NZ_FNCK01000004.1"/>
</dbReference>
<evidence type="ECO:0000256" key="5">
    <source>
        <dbReference type="ARBA" id="ARBA00022729"/>
    </source>
</evidence>
<keyword evidence="11 12" id="KW-0449">Lipoprotein</keyword>
<evidence type="ECO:0000313" key="16">
    <source>
        <dbReference type="Proteomes" id="UP000199708"/>
    </source>
</evidence>
<evidence type="ECO:0000256" key="6">
    <source>
        <dbReference type="ARBA" id="ARBA00022927"/>
    </source>
</evidence>
<dbReference type="OrthoDB" id="9780552at2"/>
<sequence>MSNKQFNKFFKLSLLVSFIVLLSACGNINEPITSQSTNFWDQFILFPLSQFIIWLSHLMGNNFGLGIIIFTLLVRILLIPLTLMQMKSQSKMMELQPEIDAIKEKYPNKDRHSMELLQAEQQALFEKKGVNQYAGCLPTLLQFPIMIILYQVISRTELLRQGHFLWVDLGQPDPYFIFPLLAALFTFLTTYLNSKTNPQQNISVKIMMVTMPLMIFFISFAFPSAISLYWFISNLITVIIILIFNNPYKIIKERQERIAQEKEKERQLRKALKKAKSRK</sequence>
<evidence type="ECO:0000259" key="14">
    <source>
        <dbReference type="Pfam" id="PF02096"/>
    </source>
</evidence>
<dbReference type="CDD" id="cd20070">
    <property type="entry name" value="5TM_YidC_Alb3"/>
    <property type="match status" value="1"/>
</dbReference>
<keyword evidence="5 12" id="KW-0732">Signal</keyword>
<keyword evidence="2 12" id="KW-0813">Transport</keyword>
<gene>
    <name evidence="12" type="primary">yidC</name>
    <name evidence="15" type="ORF">SAMN05421791_104204</name>
</gene>
<dbReference type="PROSITE" id="PS51257">
    <property type="entry name" value="PROKAR_LIPOPROTEIN"/>
    <property type="match status" value="1"/>
</dbReference>
<feature type="domain" description="Membrane insertase YidC/Oxa/ALB C-terminal" evidence="14">
    <location>
        <begin position="63"/>
        <end position="245"/>
    </location>
</feature>
<keyword evidence="3 12" id="KW-1003">Cell membrane</keyword>
<dbReference type="PANTHER" id="PTHR12428:SF65">
    <property type="entry name" value="CYTOCHROME C OXIDASE ASSEMBLY PROTEIN COX18, MITOCHONDRIAL"/>
    <property type="match status" value="1"/>
</dbReference>
<dbReference type="NCBIfam" id="TIGR03592">
    <property type="entry name" value="yidC_oxa1_cterm"/>
    <property type="match status" value="1"/>
</dbReference>
<comment type="function">
    <text evidence="12">Required for the insertion and/or proper folding and/or complex formation of integral membrane proteins into the membrane. Involved in integration of membrane proteins that insert both dependently and independently of the Sec translocase complex, as well as at least some lipoproteins.</text>
</comment>
<dbReference type="InterPro" id="IPR028055">
    <property type="entry name" value="YidC/Oxa/ALB_C"/>
</dbReference>
<dbReference type="InterPro" id="IPR047196">
    <property type="entry name" value="YidC_ALB_C"/>
</dbReference>
<name>A0A1G7SZL3_9LACT</name>
<protein>
    <recommendedName>
        <fullName evidence="12">Membrane protein insertase YidC</fullName>
    </recommendedName>
    <alternativeName>
        <fullName evidence="12">Foldase YidC</fullName>
    </alternativeName>
    <alternativeName>
        <fullName evidence="12">Membrane integrase YidC</fullName>
    </alternativeName>
    <alternativeName>
        <fullName evidence="12">Membrane protein YidC</fullName>
    </alternativeName>
</protein>